<comment type="caution">
    <text evidence="6">The sequence shown here is derived from an EMBL/GenBank/DDBJ whole genome shotgun (WGS) entry which is preliminary data.</text>
</comment>
<dbReference type="Proteomes" id="UP001156670">
    <property type="component" value="Unassembled WGS sequence"/>
</dbReference>
<feature type="transmembrane region" description="Helical" evidence="5">
    <location>
        <begin position="54"/>
        <end position="78"/>
    </location>
</feature>
<feature type="transmembrane region" description="Helical" evidence="5">
    <location>
        <begin position="136"/>
        <end position="154"/>
    </location>
</feature>
<evidence type="ECO:0000256" key="5">
    <source>
        <dbReference type="SAM" id="Phobius"/>
    </source>
</evidence>
<reference evidence="7" key="1">
    <citation type="journal article" date="2019" name="Int. J. Syst. Evol. Microbiol.">
        <title>The Global Catalogue of Microorganisms (GCM) 10K type strain sequencing project: providing services to taxonomists for standard genome sequencing and annotation.</title>
        <authorList>
            <consortium name="The Broad Institute Genomics Platform"/>
            <consortium name="The Broad Institute Genome Sequencing Center for Infectious Disease"/>
            <person name="Wu L."/>
            <person name="Ma J."/>
        </authorList>
    </citation>
    <scope>NUCLEOTIDE SEQUENCE [LARGE SCALE GENOMIC DNA]</scope>
    <source>
        <strain evidence="7">NBRC 111980</strain>
    </source>
</reference>
<evidence type="ECO:0000256" key="2">
    <source>
        <dbReference type="ARBA" id="ARBA00022692"/>
    </source>
</evidence>
<evidence type="ECO:0000256" key="3">
    <source>
        <dbReference type="ARBA" id="ARBA00022989"/>
    </source>
</evidence>
<dbReference type="EMBL" id="BSOB01000005">
    <property type="protein sequence ID" value="GLQ91523.1"/>
    <property type="molecule type" value="Genomic_DNA"/>
</dbReference>
<gene>
    <name evidence="6" type="ORF">GCM10007901_04730</name>
</gene>
<keyword evidence="2 5" id="KW-0812">Transmembrane</keyword>
<keyword evidence="7" id="KW-1185">Reference proteome</keyword>
<evidence type="ECO:0000256" key="1">
    <source>
        <dbReference type="ARBA" id="ARBA00004141"/>
    </source>
</evidence>
<dbReference type="Gene3D" id="1.20.1740.10">
    <property type="entry name" value="Amino acid/polyamine transporter I"/>
    <property type="match status" value="1"/>
</dbReference>
<dbReference type="RefSeq" id="WP_284319293.1">
    <property type="nucleotide sequence ID" value="NZ_BSOB01000005.1"/>
</dbReference>
<dbReference type="PANTHER" id="PTHR11785:SF512">
    <property type="entry name" value="SOBREMESA, ISOFORM B"/>
    <property type="match status" value="1"/>
</dbReference>
<keyword evidence="4 5" id="KW-0472">Membrane</keyword>
<evidence type="ECO:0000313" key="7">
    <source>
        <dbReference type="Proteomes" id="UP001156670"/>
    </source>
</evidence>
<dbReference type="PIRSF" id="PIRSF006060">
    <property type="entry name" value="AA_transporter"/>
    <property type="match status" value="1"/>
</dbReference>
<feature type="transmembrane region" description="Helical" evidence="5">
    <location>
        <begin position="166"/>
        <end position="184"/>
    </location>
</feature>
<name>A0ABQ5XKB2_9GAMM</name>
<sequence>MHGPQTTCSTRAGNFHRSIGLFSGTAINMTQMCGIGPFITIPIMVATMGGPQAVIGWIAGAILAVADGMVWAELGAAMPGSGGTYVYLREAFQYRSGKLMPFLFIWTMLLTIPLLMSTGIIGMVEYLGFFFPHLGWWPVHLVSLASTGLVTLLLYRRIESIRVITIALWVIMLLSVIGVSAAGFSDFHPSFAFTYPAGVFGGHFFVGLGAGLIIGIYDYLGYFTTAYMGDELRNPGRTMPSSIIISVIAMMFVYLTLNISVLGVAPWQEIAQSQSVASLVVERSWGHMAASVMTILIIVTAFASVFAGLLGGSRVPFQAAHEKVFLSVFGKLHAKHGFPHVALLTMGVVTAIGTFFDLTEVINMLLAATIIVQSIAQIAALVVLRKRQPTLNRPYKQWLYPVPCVIALLGWIYVYVSASALSLILSGAWVVLGLVVFAIWARVNRSWPFAPVEIREAYLGND</sequence>
<protein>
    <submittedName>
        <fullName evidence="6">Amino acid permease</fullName>
    </submittedName>
</protein>
<keyword evidence="3 5" id="KW-1133">Transmembrane helix</keyword>
<dbReference type="PANTHER" id="PTHR11785">
    <property type="entry name" value="AMINO ACID TRANSPORTER"/>
    <property type="match status" value="1"/>
</dbReference>
<feature type="transmembrane region" description="Helical" evidence="5">
    <location>
        <begin position="362"/>
        <end position="385"/>
    </location>
</feature>
<proteinExistence type="predicted"/>
<feature type="transmembrane region" description="Helical" evidence="5">
    <location>
        <begin position="99"/>
        <end position="124"/>
    </location>
</feature>
<accession>A0ABQ5XKB2</accession>
<dbReference type="InterPro" id="IPR002293">
    <property type="entry name" value="AA/rel_permease1"/>
</dbReference>
<evidence type="ECO:0000313" key="6">
    <source>
        <dbReference type="EMBL" id="GLQ91523.1"/>
    </source>
</evidence>
<evidence type="ECO:0000256" key="4">
    <source>
        <dbReference type="ARBA" id="ARBA00023136"/>
    </source>
</evidence>
<feature type="transmembrane region" description="Helical" evidence="5">
    <location>
        <begin position="285"/>
        <end position="310"/>
    </location>
</feature>
<feature type="transmembrane region" description="Helical" evidence="5">
    <location>
        <begin position="420"/>
        <end position="441"/>
    </location>
</feature>
<dbReference type="Pfam" id="PF13520">
    <property type="entry name" value="AA_permease_2"/>
    <property type="match status" value="1"/>
</dbReference>
<comment type="subcellular location">
    <subcellularLocation>
        <location evidence="1">Membrane</location>
        <topology evidence="1">Multi-pass membrane protein</topology>
    </subcellularLocation>
</comment>
<feature type="transmembrane region" description="Helical" evidence="5">
    <location>
        <begin position="397"/>
        <end position="414"/>
    </location>
</feature>
<dbReference type="InterPro" id="IPR050598">
    <property type="entry name" value="AminoAcid_Transporter"/>
</dbReference>
<organism evidence="6 7">
    <name type="scientific">Dyella acidisoli</name>
    <dbReference type="NCBI Taxonomy" id="1867834"/>
    <lineage>
        <taxon>Bacteria</taxon>
        <taxon>Pseudomonadati</taxon>
        <taxon>Pseudomonadota</taxon>
        <taxon>Gammaproteobacteria</taxon>
        <taxon>Lysobacterales</taxon>
        <taxon>Rhodanobacteraceae</taxon>
        <taxon>Dyella</taxon>
    </lineage>
</organism>
<feature type="transmembrane region" description="Helical" evidence="5">
    <location>
        <begin position="204"/>
        <end position="222"/>
    </location>
</feature>
<feature type="transmembrane region" description="Helical" evidence="5">
    <location>
        <begin position="243"/>
        <end position="265"/>
    </location>
</feature>
<feature type="transmembrane region" description="Helical" evidence="5">
    <location>
        <begin position="337"/>
        <end position="356"/>
    </location>
</feature>
<feature type="transmembrane region" description="Helical" evidence="5">
    <location>
        <begin position="21"/>
        <end position="48"/>
    </location>
</feature>